<protein>
    <submittedName>
        <fullName evidence="1">Uncharacterized protein</fullName>
    </submittedName>
</protein>
<accession>A0A919KVW3</accession>
<dbReference type="EMBL" id="BNAS01000004">
    <property type="protein sequence ID" value="GHH75265.1"/>
    <property type="molecule type" value="Genomic_DNA"/>
</dbReference>
<reference evidence="1" key="2">
    <citation type="submission" date="2020-09" db="EMBL/GenBank/DDBJ databases">
        <authorList>
            <person name="Sun Q."/>
            <person name="Zhou Y."/>
        </authorList>
    </citation>
    <scope>NUCLEOTIDE SEQUENCE</scope>
    <source>
        <strain evidence="1">CGMCC 4.7398</strain>
    </source>
</reference>
<keyword evidence="2" id="KW-1185">Reference proteome</keyword>
<reference evidence="1" key="1">
    <citation type="journal article" date="2014" name="Int. J. Syst. Evol. Microbiol.">
        <title>Complete genome sequence of Corynebacterium casei LMG S-19264T (=DSM 44701T), isolated from a smear-ripened cheese.</title>
        <authorList>
            <consortium name="US DOE Joint Genome Institute (JGI-PGF)"/>
            <person name="Walter F."/>
            <person name="Albersmeier A."/>
            <person name="Kalinowski J."/>
            <person name="Ruckert C."/>
        </authorList>
    </citation>
    <scope>NUCLEOTIDE SEQUENCE</scope>
    <source>
        <strain evidence="1">CGMCC 4.7398</strain>
    </source>
</reference>
<dbReference type="AlphaFoldDB" id="A0A919KVW3"/>
<organism evidence="1 2">
    <name type="scientific">Promicromonospora soli</name>
    <dbReference type="NCBI Taxonomy" id="2035533"/>
    <lineage>
        <taxon>Bacteria</taxon>
        <taxon>Bacillati</taxon>
        <taxon>Actinomycetota</taxon>
        <taxon>Actinomycetes</taxon>
        <taxon>Micrococcales</taxon>
        <taxon>Promicromonosporaceae</taxon>
        <taxon>Promicromonospora</taxon>
    </lineage>
</organism>
<evidence type="ECO:0000313" key="2">
    <source>
        <dbReference type="Proteomes" id="UP000627369"/>
    </source>
</evidence>
<gene>
    <name evidence="1" type="ORF">GCM10017772_31190</name>
</gene>
<dbReference type="Proteomes" id="UP000627369">
    <property type="component" value="Unassembled WGS sequence"/>
</dbReference>
<name>A0A919KVW3_9MICO</name>
<proteinExistence type="predicted"/>
<comment type="caution">
    <text evidence="1">The sequence shown here is derived from an EMBL/GenBank/DDBJ whole genome shotgun (WGS) entry which is preliminary data.</text>
</comment>
<evidence type="ECO:0000313" key="1">
    <source>
        <dbReference type="EMBL" id="GHH75265.1"/>
    </source>
</evidence>
<sequence>MERVGLGSGLERHAGAWATAGEPVWSGGERTLYRQPLGQQPVAHIKCVAAGRGDMGSAERTVLMTSSLRVADRVAARLRVPWRASGSPRADYAGMDCETRSVSGIDHVDASRIGMQSQFQPRDGKIASLVLS</sequence>